<dbReference type="GO" id="GO:0006612">
    <property type="term" value="P:protein targeting to membrane"/>
    <property type="evidence" value="ECO:0007669"/>
    <property type="project" value="TreeGrafter"/>
</dbReference>
<evidence type="ECO:0000256" key="11">
    <source>
        <dbReference type="SAM" id="MobiDB-lite"/>
    </source>
</evidence>
<keyword evidence="3 10" id="KW-0812">Transmembrane</keyword>
<evidence type="ECO:0000256" key="2">
    <source>
        <dbReference type="ARBA" id="ARBA00022679"/>
    </source>
</evidence>
<comment type="subcellular location">
    <subcellularLocation>
        <location evidence="1">Endomembrane system</location>
        <topology evidence="1">Multi-pass membrane protein</topology>
    </subcellularLocation>
</comment>
<keyword evidence="4 10" id="KW-1133">Transmembrane helix</keyword>
<evidence type="ECO:0000256" key="6">
    <source>
        <dbReference type="ARBA" id="ARBA00023139"/>
    </source>
</evidence>
<dbReference type="PANTHER" id="PTHR22883">
    <property type="entry name" value="ZINC FINGER DHHC DOMAIN CONTAINING PROTEIN"/>
    <property type="match status" value="1"/>
</dbReference>
<dbReference type="GO" id="GO:0005783">
    <property type="term" value="C:endoplasmic reticulum"/>
    <property type="evidence" value="ECO:0007669"/>
    <property type="project" value="TreeGrafter"/>
</dbReference>
<organism evidence="13 14">
    <name type="scientific">Macrostomum lignano</name>
    <dbReference type="NCBI Taxonomy" id="282301"/>
    <lineage>
        <taxon>Eukaryota</taxon>
        <taxon>Metazoa</taxon>
        <taxon>Spiralia</taxon>
        <taxon>Lophotrochozoa</taxon>
        <taxon>Platyhelminthes</taxon>
        <taxon>Rhabditophora</taxon>
        <taxon>Macrostomorpha</taxon>
        <taxon>Macrostomida</taxon>
        <taxon>Macrostomidae</taxon>
        <taxon>Macrostomum</taxon>
    </lineage>
</organism>
<dbReference type="WBParaSite" id="maker-uti_cns_0000107-snap-gene-0.6-mRNA-1">
    <property type="protein sequence ID" value="maker-uti_cns_0000107-snap-gene-0.6-mRNA-1"/>
    <property type="gene ID" value="maker-uti_cns_0000107-snap-gene-0.6"/>
</dbReference>
<dbReference type="GO" id="GO:0019706">
    <property type="term" value="F:protein-cysteine S-palmitoyltransferase activity"/>
    <property type="evidence" value="ECO:0007669"/>
    <property type="project" value="UniProtKB-EC"/>
</dbReference>
<reference evidence="14" key="1">
    <citation type="submission" date="2016-11" db="UniProtKB">
        <authorList>
            <consortium name="WormBaseParasite"/>
        </authorList>
    </citation>
    <scope>IDENTIFICATION</scope>
</reference>
<evidence type="ECO:0000256" key="7">
    <source>
        <dbReference type="ARBA" id="ARBA00023288"/>
    </source>
</evidence>
<evidence type="ECO:0000256" key="1">
    <source>
        <dbReference type="ARBA" id="ARBA00004127"/>
    </source>
</evidence>
<evidence type="ECO:0000256" key="3">
    <source>
        <dbReference type="ARBA" id="ARBA00022692"/>
    </source>
</evidence>
<feature type="domain" description="Palmitoyltransferase DHHC" evidence="12">
    <location>
        <begin position="245"/>
        <end position="373"/>
    </location>
</feature>
<keyword evidence="7" id="KW-0449">Lipoprotein</keyword>
<feature type="transmembrane region" description="Helical" evidence="10">
    <location>
        <begin position="172"/>
        <end position="189"/>
    </location>
</feature>
<name>A0A1I8FWC2_9PLAT</name>
<keyword evidence="5 10" id="KW-0472">Membrane</keyword>
<accession>A0A1I8FWC2</accession>
<keyword evidence="6" id="KW-0564">Palmitate</keyword>
<evidence type="ECO:0000256" key="5">
    <source>
        <dbReference type="ARBA" id="ARBA00023136"/>
    </source>
</evidence>
<evidence type="ECO:0000256" key="4">
    <source>
        <dbReference type="ARBA" id="ARBA00022989"/>
    </source>
</evidence>
<dbReference type="Pfam" id="PF01529">
    <property type="entry name" value="DHHC"/>
    <property type="match status" value="1"/>
</dbReference>
<evidence type="ECO:0000259" key="12">
    <source>
        <dbReference type="Pfam" id="PF01529"/>
    </source>
</evidence>
<comment type="catalytic activity">
    <reaction evidence="9 10">
        <text>L-cysteinyl-[protein] + hexadecanoyl-CoA = S-hexadecanoyl-L-cysteinyl-[protein] + CoA</text>
        <dbReference type="Rhea" id="RHEA:36683"/>
        <dbReference type="Rhea" id="RHEA-COMP:10131"/>
        <dbReference type="Rhea" id="RHEA-COMP:11032"/>
        <dbReference type="ChEBI" id="CHEBI:29950"/>
        <dbReference type="ChEBI" id="CHEBI:57287"/>
        <dbReference type="ChEBI" id="CHEBI:57379"/>
        <dbReference type="ChEBI" id="CHEBI:74151"/>
        <dbReference type="EC" id="2.3.1.225"/>
    </reaction>
</comment>
<feature type="transmembrane region" description="Helical" evidence="10">
    <location>
        <begin position="334"/>
        <end position="355"/>
    </location>
</feature>
<keyword evidence="13" id="KW-1185">Reference proteome</keyword>
<feature type="transmembrane region" description="Helical" evidence="10">
    <location>
        <begin position="143"/>
        <end position="165"/>
    </location>
</feature>
<feature type="compositionally biased region" description="Basic residues" evidence="11">
    <location>
        <begin position="69"/>
        <end position="82"/>
    </location>
</feature>
<dbReference type="PROSITE" id="PS50216">
    <property type="entry name" value="DHHC"/>
    <property type="match status" value="1"/>
</dbReference>
<dbReference type="Proteomes" id="UP000095280">
    <property type="component" value="Unplaced"/>
</dbReference>
<evidence type="ECO:0000256" key="10">
    <source>
        <dbReference type="RuleBase" id="RU079119"/>
    </source>
</evidence>
<evidence type="ECO:0000313" key="14">
    <source>
        <dbReference type="WBParaSite" id="maker-uti_cns_0000107-snap-gene-0.6-mRNA-1"/>
    </source>
</evidence>
<dbReference type="EC" id="2.3.1.225" evidence="10"/>
<dbReference type="PANTHER" id="PTHR22883:SF43">
    <property type="entry name" value="PALMITOYLTRANSFERASE APP"/>
    <property type="match status" value="1"/>
</dbReference>
<evidence type="ECO:0000256" key="8">
    <source>
        <dbReference type="ARBA" id="ARBA00023315"/>
    </source>
</evidence>
<feature type="region of interest" description="Disordered" evidence="11">
    <location>
        <begin position="22"/>
        <end position="99"/>
    </location>
</feature>
<sequence>MRREQSAALATSSCVVQIASDSLSQQIAPPSPSQQPPLPPPQSFVQLATSVADGLQQQRKQQKQPQEHRTRRSGRRPSRRQPHHEQQPPPPSQTDCNNSSQGFVLIRSKPLHRQLRSADSVACFAGRGRRAGRGCVTGPAWGVAYYVLLVIVGTSGLLLATDLLYLTRHCSAVFMLISACLLSLTVATFCQSACRDPGIIPRSTMDEAAVNVQEIAASSSRNRVQRNLRKLLKTYKRKIAFRNHEIEQKFCHTCFIWRPPRSSHCGTCNNCVAKFDHHCPWLGNCVGLGNYRQYLTFLICLSLHCILSVFFCIVKQVVYFRRQAEFTAVSMTNLLPSVVCSLLAVGGLAFASNLLQYHCEIMIKGLTTREDEKSDDLFRDGVNYFRRPGGFLEHLRDAMLSNQLPSVFKARRARSSKK</sequence>
<dbReference type="AlphaFoldDB" id="A0A1I8FWC2"/>
<feature type="transmembrane region" description="Helical" evidence="10">
    <location>
        <begin position="294"/>
        <end position="314"/>
    </location>
</feature>
<comment type="similarity">
    <text evidence="10">Belongs to the DHHC palmitoyltransferase family.</text>
</comment>
<dbReference type="InterPro" id="IPR001594">
    <property type="entry name" value="Palmitoyltrfase_DHHC"/>
</dbReference>
<keyword evidence="8 10" id="KW-0012">Acyltransferase</keyword>
<feature type="compositionally biased region" description="Pro residues" evidence="11">
    <location>
        <begin position="29"/>
        <end position="42"/>
    </location>
</feature>
<evidence type="ECO:0000313" key="13">
    <source>
        <dbReference type="Proteomes" id="UP000095280"/>
    </source>
</evidence>
<dbReference type="InterPro" id="IPR039859">
    <property type="entry name" value="PFA4/ZDH16/20/ERF2-like"/>
</dbReference>
<keyword evidence="2 10" id="KW-0808">Transferase</keyword>
<comment type="domain">
    <text evidence="10">The DHHC domain is required for palmitoyltransferase activity.</text>
</comment>
<evidence type="ECO:0000256" key="9">
    <source>
        <dbReference type="ARBA" id="ARBA00048048"/>
    </source>
</evidence>
<protein>
    <recommendedName>
        <fullName evidence="10">Palmitoyltransferase</fullName>
        <ecNumber evidence="10">2.3.1.225</ecNumber>
    </recommendedName>
</protein>
<proteinExistence type="inferred from homology"/>
<dbReference type="GO" id="GO:0005794">
    <property type="term" value="C:Golgi apparatus"/>
    <property type="evidence" value="ECO:0007669"/>
    <property type="project" value="TreeGrafter"/>
</dbReference>